<sequence>MQKQLIVSILAFASLAFATADNKIPPPKPEDGQRETKWKVEDPGIINLQHREKLYESGPHRFDATAAYKKNFVDKMDPARTIARVDYKYLPGDTSLGLQAENIQRFEYSLRESVSAQGREGRGFDSDPGQKKGYILSRDSEVTLSHWSRSRETKWDIEDPGKLKIQQSGTIFNNGDHELKGEAYGSKSLVDRRDPAVIGGKLDYNHNSGSGLSVSALHKEHRGTRVGVEGKYNLYRNGPFHADISGKYDRTYGGASSNPSFSTHLTGRVDF</sequence>
<evidence type="ECO:0000313" key="11">
    <source>
        <dbReference type="Proteomes" id="UP000719412"/>
    </source>
</evidence>
<keyword evidence="11" id="KW-1185">Reference proteome</keyword>
<keyword evidence="6" id="KW-0391">Immunity</keyword>
<evidence type="ECO:0000313" key="10">
    <source>
        <dbReference type="EMBL" id="KAH0820551.1"/>
    </source>
</evidence>
<evidence type="ECO:0000256" key="6">
    <source>
        <dbReference type="ARBA" id="ARBA00022859"/>
    </source>
</evidence>
<dbReference type="GO" id="GO:0042742">
    <property type="term" value="P:defense response to bacterium"/>
    <property type="evidence" value="ECO:0007669"/>
    <property type="project" value="UniProtKB-KW"/>
</dbReference>
<evidence type="ECO:0000256" key="5">
    <source>
        <dbReference type="ARBA" id="ARBA00022588"/>
    </source>
</evidence>
<protein>
    <recommendedName>
        <fullName evidence="9">Attacin C-terminal domain-containing protein</fullName>
    </recommendedName>
</protein>
<evidence type="ECO:0000256" key="1">
    <source>
        <dbReference type="ARBA" id="ARBA00004613"/>
    </source>
</evidence>
<name>A0A8J6LPJ2_TENMO</name>
<gene>
    <name evidence="10" type="ORF">GEV33_002240</name>
</gene>
<comment type="caution">
    <text evidence="10">The sequence shown here is derived from an EMBL/GenBank/DDBJ whole genome shotgun (WGS) entry which is preliminary data.</text>
</comment>
<dbReference type="AlphaFoldDB" id="A0A8J6LPJ2"/>
<keyword evidence="8" id="KW-0732">Signal</keyword>
<dbReference type="Pfam" id="PF03769">
    <property type="entry name" value="Attacin_C"/>
    <property type="match status" value="1"/>
</dbReference>
<keyword evidence="3" id="KW-0964">Secreted</keyword>
<reference evidence="10" key="1">
    <citation type="journal article" date="2020" name="J Insects Food Feed">
        <title>The yellow mealworm (Tenebrio molitor) genome: a resource for the emerging insects as food and feed industry.</title>
        <authorList>
            <person name="Eriksson T."/>
            <person name="Andere A."/>
            <person name="Kelstrup H."/>
            <person name="Emery V."/>
            <person name="Picard C."/>
        </authorList>
    </citation>
    <scope>NUCLEOTIDE SEQUENCE</scope>
    <source>
        <strain evidence="10">Stoneville</strain>
        <tissue evidence="10">Whole head</tissue>
    </source>
</reference>
<feature type="domain" description="Attacin C-terminal" evidence="9">
    <location>
        <begin position="164"/>
        <end position="258"/>
    </location>
</feature>
<reference evidence="10" key="2">
    <citation type="submission" date="2021-08" db="EMBL/GenBank/DDBJ databases">
        <authorList>
            <person name="Eriksson T."/>
        </authorList>
    </citation>
    <scope>NUCLEOTIDE SEQUENCE</scope>
    <source>
        <strain evidence="10">Stoneville</strain>
        <tissue evidence="10">Whole head</tissue>
    </source>
</reference>
<organism evidence="10 11">
    <name type="scientific">Tenebrio molitor</name>
    <name type="common">Yellow mealworm beetle</name>
    <dbReference type="NCBI Taxonomy" id="7067"/>
    <lineage>
        <taxon>Eukaryota</taxon>
        <taxon>Metazoa</taxon>
        <taxon>Ecdysozoa</taxon>
        <taxon>Arthropoda</taxon>
        <taxon>Hexapoda</taxon>
        <taxon>Insecta</taxon>
        <taxon>Pterygota</taxon>
        <taxon>Neoptera</taxon>
        <taxon>Endopterygota</taxon>
        <taxon>Coleoptera</taxon>
        <taxon>Polyphaga</taxon>
        <taxon>Cucujiformia</taxon>
        <taxon>Tenebrionidae</taxon>
        <taxon>Tenebrio</taxon>
    </lineage>
</organism>
<feature type="chain" id="PRO_5035319716" description="Attacin C-terminal domain-containing protein" evidence="8">
    <location>
        <begin position="21"/>
        <end position="271"/>
    </location>
</feature>
<dbReference type="GO" id="GO:0005576">
    <property type="term" value="C:extracellular region"/>
    <property type="evidence" value="ECO:0007669"/>
    <property type="project" value="UniProtKB-SubCell"/>
</dbReference>
<dbReference type="InterPro" id="IPR005521">
    <property type="entry name" value="Attacin_C"/>
</dbReference>
<evidence type="ECO:0000259" key="9">
    <source>
        <dbReference type="Pfam" id="PF03769"/>
    </source>
</evidence>
<evidence type="ECO:0000256" key="2">
    <source>
        <dbReference type="ARBA" id="ARBA00007550"/>
    </source>
</evidence>
<accession>A0A8J6LPJ2</accession>
<comment type="similarity">
    <text evidence="2">Belongs to the attacin/sarcotoxin-2 family.</text>
</comment>
<dbReference type="GO" id="GO:0045087">
    <property type="term" value="P:innate immune response"/>
    <property type="evidence" value="ECO:0007669"/>
    <property type="project" value="UniProtKB-KW"/>
</dbReference>
<dbReference type="EMBL" id="JABDTM020011563">
    <property type="protein sequence ID" value="KAH0820551.1"/>
    <property type="molecule type" value="Genomic_DNA"/>
</dbReference>
<dbReference type="Proteomes" id="UP000719412">
    <property type="component" value="Unassembled WGS sequence"/>
</dbReference>
<keyword evidence="5" id="KW-0399">Innate immunity</keyword>
<keyword evidence="7" id="KW-0044">Antibiotic</keyword>
<feature type="signal peptide" evidence="8">
    <location>
        <begin position="1"/>
        <end position="20"/>
    </location>
</feature>
<evidence type="ECO:0000256" key="7">
    <source>
        <dbReference type="ARBA" id="ARBA00023022"/>
    </source>
</evidence>
<evidence type="ECO:0000256" key="4">
    <source>
        <dbReference type="ARBA" id="ARBA00022529"/>
    </source>
</evidence>
<evidence type="ECO:0000256" key="8">
    <source>
        <dbReference type="SAM" id="SignalP"/>
    </source>
</evidence>
<evidence type="ECO:0000256" key="3">
    <source>
        <dbReference type="ARBA" id="ARBA00022525"/>
    </source>
</evidence>
<proteinExistence type="inferred from homology"/>
<comment type="subcellular location">
    <subcellularLocation>
        <location evidence="1">Secreted</location>
    </subcellularLocation>
</comment>
<keyword evidence="4" id="KW-0929">Antimicrobial</keyword>